<dbReference type="Pfam" id="PF00873">
    <property type="entry name" value="ACR_tran"/>
    <property type="match status" value="1"/>
</dbReference>
<gene>
    <name evidence="3" type="ORF">DESUT3_38290</name>
</gene>
<name>A0ABM8HXR8_9BACT</name>
<dbReference type="SUPFAM" id="SSF82866">
    <property type="entry name" value="Multidrug efflux transporter AcrB transmembrane domain"/>
    <property type="match status" value="2"/>
</dbReference>
<dbReference type="PANTHER" id="PTHR32063:SF14">
    <property type="entry name" value="BLL4319 PROTEIN"/>
    <property type="match status" value="1"/>
</dbReference>
<feature type="transmembrane region" description="Helical" evidence="1">
    <location>
        <begin position="386"/>
        <end position="409"/>
    </location>
</feature>
<dbReference type="SUPFAM" id="SSF82714">
    <property type="entry name" value="Multidrug efflux transporter AcrB TolC docking domain, DN and DC subdomains"/>
    <property type="match status" value="2"/>
</dbReference>
<dbReference type="Gene3D" id="3.30.70.1430">
    <property type="entry name" value="Multidrug efflux transporter AcrB pore domain"/>
    <property type="match status" value="2"/>
</dbReference>
<keyword evidence="4" id="KW-1185">Reference proteome</keyword>
<dbReference type="InterPro" id="IPR027463">
    <property type="entry name" value="AcrB_DN_DC_subdom"/>
</dbReference>
<dbReference type="Proteomes" id="UP001319827">
    <property type="component" value="Chromosome"/>
</dbReference>
<reference evidence="3 4" key="2">
    <citation type="journal article" date="2021" name="Int. J. Syst. Evol. Microbiol.">
        <title>Isolation and Polyphasic Characterization of Desulfuromonas versatilis sp. Nov., an Electrogenic Bacteria Capable of Versatile Metabolism Isolated from a Graphene Oxide-Reducing Enrichment Culture.</title>
        <authorList>
            <person name="Xie L."/>
            <person name="Yoshida N."/>
            <person name="Ishii S."/>
            <person name="Meng L."/>
        </authorList>
    </citation>
    <scope>NUCLEOTIDE SEQUENCE [LARGE SCALE GENOMIC DNA]</scope>
    <source>
        <strain evidence="3 4">NIT-T3</strain>
    </source>
</reference>
<dbReference type="RefSeq" id="WP_221250142.1">
    <property type="nucleotide sequence ID" value="NZ_AP024355.1"/>
</dbReference>
<dbReference type="SUPFAM" id="SSF82693">
    <property type="entry name" value="Multidrug efflux transporter AcrB pore domain, PN1, PN2, PC1 and PC2 subdomains"/>
    <property type="match status" value="3"/>
</dbReference>
<reference evidence="3 4" key="1">
    <citation type="journal article" date="2016" name="C (Basel)">
        <title>Selective Growth of and Electricity Production by Marine Exoelectrogenic Bacteria in Self-Aggregated Hydrogel of Microbially Reduced Graphene Oxide.</title>
        <authorList>
            <person name="Yoshida N."/>
            <person name="Goto Y."/>
            <person name="Miyata Y."/>
        </authorList>
    </citation>
    <scope>NUCLEOTIDE SEQUENCE [LARGE SCALE GENOMIC DNA]</scope>
    <source>
        <strain evidence="3 4">NIT-T3</strain>
    </source>
</reference>
<dbReference type="PRINTS" id="PR00702">
    <property type="entry name" value="ACRIFLAVINRP"/>
</dbReference>
<dbReference type="Gene3D" id="3.30.70.1320">
    <property type="entry name" value="Multidrug efflux transporter AcrB pore domain like"/>
    <property type="match status" value="1"/>
</dbReference>
<keyword evidence="1" id="KW-0812">Transmembrane</keyword>
<evidence type="ECO:0000256" key="1">
    <source>
        <dbReference type="SAM" id="Phobius"/>
    </source>
</evidence>
<keyword evidence="1" id="KW-1133">Transmembrane helix</keyword>
<evidence type="ECO:0000259" key="2">
    <source>
        <dbReference type="PROSITE" id="PS50156"/>
    </source>
</evidence>
<feature type="transmembrane region" description="Helical" evidence="1">
    <location>
        <begin position="846"/>
        <end position="863"/>
    </location>
</feature>
<sequence length="1028" mass="111963">MKLSETSIKRPVLATVMSLLIVLIGLVAYERLTVREYPNIDEPTVSVTTVYQGASPDIIETEVTTVIEDSLSGIAGIRTITSQSMQERSQISIVFKMERDADDAAAEVRDRVGRVRAELPLDIEEPVIAKVEADASPIIYMAFFSDRHSNEEITDYVDRYVTDQIEMIPGIAEANILGARKYAMRIWLDPTLLAARQVTAQDVENAVRAQNVEVPGGRIESAAREFTVLSATSLDTPEEFENIIVRKAGETLVRLGDVGRAEIGPESERQSLRYNGGNGVALGLVKQSVANPLEISQALREMLPGLQASLPEGMQARIAYDSSVFIERSIDNVFSSIVEAVALVLLIIFFFLRSLRSTLIPLVTIPVSLVGSFALMWMLGFSINTLSLLAMVLAVGLVVDDAIVVLENVHRHVEEGLSPTQASIKGMREIGFAVILMTLTLAAVYVPVAMMEGRTGKLFTEFALTLAGAVLVSGFVALTLTPMMCSKMLRHQQKHNKLFHLMEGFFTAIEQGYRRLLGWSLKTVLVGVAVALAAGAATWWLSGKLPSEMAPLEDRGVLMTFIIAPDGANLDYTDHYLQQAEGLLRQIPEGSGVFATTGFNGKVTEGISVINLKDWEERQRSSLQIAGELGPKLFGIPGVLGFPITPPSLGQSFMNQPIQFVVKTSDSYGELNEQINLLMAEVRKNPGILAARSDLKLNSPELRLRVDRDKAADLGVSVAALGRTIETLMGGRDVTRFKMDGEQYDVIVKIEDDLRVTPEDLNRIHVRAASGEMIPLSSLVSIDEGVTAQSLNHFNRSRAAIISANLAPGYSQGEALEYLEEAAARVLPETARIDYQGQSREFKESSAGLLVTFALALIMIYLMMAAQFESFVDPLIILFTVPLSMAGALLALHFTGNTLSIYSQVGLITLVGLITKHGILIVEFANQLQEKGRSKREAVLEAATLRLRPILMTTGAMVLGSIPLALAHGAGAESRAQIGWVIVGGLSLGTVLTLFVVPAAYLLLARRRQRVEQAQELQREAEPAEALP</sequence>
<feature type="transmembrane region" description="Helical" evidence="1">
    <location>
        <begin position="901"/>
        <end position="926"/>
    </location>
</feature>
<feature type="transmembrane region" description="Helical" evidence="1">
    <location>
        <begin position="978"/>
        <end position="1004"/>
    </location>
</feature>
<dbReference type="PROSITE" id="PS50156">
    <property type="entry name" value="SSD"/>
    <property type="match status" value="1"/>
</dbReference>
<keyword evidence="1" id="KW-0472">Membrane</keyword>
<feature type="transmembrane region" description="Helical" evidence="1">
    <location>
        <begin position="462"/>
        <end position="485"/>
    </location>
</feature>
<proteinExistence type="predicted"/>
<dbReference type="InterPro" id="IPR001036">
    <property type="entry name" value="Acrflvin-R"/>
</dbReference>
<feature type="transmembrane region" description="Helical" evidence="1">
    <location>
        <begin position="430"/>
        <end position="450"/>
    </location>
</feature>
<dbReference type="InterPro" id="IPR000731">
    <property type="entry name" value="SSD"/>
</dbReference>
<feature type="transmembrane region" description="Helical" evidence="1">
    <location>
        <begin position="523"/>
        <end position="541"/>
    </location>
</feature>
<dbReference type="Gene3D" id="3.30.2090.10">
    <property type="entry name" value="Multidrug efflux transporter AcrB TolC docking domain, DN and DC subdomains"/>
    <property type="match status" value="2"/>
</dbReference>
<feature type="transmembrane region" description="Helical" evidence="1">
    <location>
        <begin position="333"/>
        <end position="352"/>
    </location>
</feature>
<organism evidence="3 4">
    <name type="scientific">Desulfuromonas versatilis</name>
    <dbReference type="NCBI Taxonomy" id="2802975"/>
    <lineage>
        <taxon>Bacteria</taxon>
        <taxon>Pseudomonadati</taxon>
        <taxon>Thermodesulfobacteriota</taxon>
        <taxon>Desulfuromonadia</taxon>
        <taxon>Desulfuromonadales</taxon>
        <taxon>Desulfuromonadaceae</taxon>
        <taxon>Desulfuromonas</taxon>
    </lineage>
</organism>
<feature type="transmembrane region" description="Helical" evidence="1">
    <location>
        <begin position="12"/>
        <end position="29"/>
    </location>
</feature>
<accession>A0ABM8HXR8</accession>
<feature type="transmembrane region" description="Helical" evidence="1">
    <location>
        <begin position="875"/>
        <end position="895"/>
    </location>
</feature>
<dbReference type="Gene3D" id="3.30.70.1440">
    <property type="entry name" value="Multidrug efflux transporter AcrB pore domain"/>
    <property type="match status" value="1"/>
</dbReference>
<feature type="domain" description="SSD" evidence="2">
    <location>
        <begin position="362"/>
        <end position="487"/>
    </location>
</feature>
<evidence type="ECO:0000313" key="4">
    <source>
        <dbReference type="Proteomes" id="UP001319827"/>
    </source>
</evidence>
<protein>
    <submittedName>
        <fullName evidence="3">Acriflavin resistance protein</fullName>
    </submittedName>
</protein>
<dbReference type="EMBL" id="AP024355">
    <property type="protein sequence ID" value="BCR06760.1"/>
    <property type="molecule type" value="Genomic_DNA"/>
</dbReference>
<evidence type="ECO:0000313" key="3">
    <source>
        <dbReference type="EMBL" id="BCR06760.1"/>
    </source>
</evidence>
<dbReference type="PANTHER" id="PTHR32063">
    <property type="match status" value="1"/>
</dbReference>
<feature type="transmembrane region" description="Helical" evidence="1">
    <location>
        <begin position="359"/>
        <end position="380"/>
    </location>
</feature>
<dbReference type="Gene3D" id="1.20.1640.10">
    <property type="entry name" value="Multidrug efflux transporter AcrB transmembrane domain"/>
    <property type="match status" value="2"/>
</dbReference>
<feature type="transmembrane region" description="Helical" evidence="1">
    <location>
        <begin position="947"/>
        <end position="966"/>
    </location>
</feature>